<name>A0A411X6R2_9BURK</name>
<evidence type="ECO:0000313" key="4">
    <source>
        <dbReference type="Proteomes" id="UP000628442"/>
    </source>
</evidence>
<dbReference type="EMBL" id="BMWV01000001">
    <property type="protein sequence ID" value="GGY28538.1"/>
    <property type="molecule type" value="Genomic_DNA"/>
</dbReference>
<evidence type="ECO:0000313" key="2">
    <source>
        <dbReference type="EMBL" id="QBI04594.1"/>
    </source>
</evidence>
<keyword evidence="3" id="KW-1185">Reference proteome</keyword>
<dbReference type="RefSeq" id="WP_131148655.1">
    <property type="nucleotide sequence ID" value="NZ_BMWV01000001.1"/>
</dbReference>
<dbReference type="EMBL" id="CP036401">
    <property type="protein sequence ID" value="QBI04594.1"/>
    <property type="molecule type" value="Genomic_DNA"/>
</dbReference>
<dbReference type="AlphaFoldDB" id="A0A411X6R2"/>
<dbReference type="Proteomes" id="UP000292307">
    <property type="component" value="Chromosome"/>
</dbReference>
<reference evidence="2 3" key="2">
    <citation type="submission" date="2019-02" db="EMBL/GenBank/DDBJ databases">
        <title>Draft Genome Sequences of Six Type Strains of the Genus Massilia.</title>
        <authorList>
            <person name="Miess H."/>
            <person name="Frediansyhah A."/>
            <person name="Gross H."/>
        </authorList>
    </citation>
    <scope>NUCLEOTIDE SEQUENCE [LARGE SCALE GENOMIC DNA]</scope>
    <source>
        <strain evidence="2 3">DSM 17472</strain>
    </source>
</reference>
<accession>A0A411X6R2</accession>
<reference evidence="1" key="1">
    <citation type="journal article" date="2014" name="Int. J. Syst. Evol. Microbiol.">
        <title>Complete genome sequence of Corynebacterium casei LMG S-19264T (=DSM 44701T), isolated from a smear-ripened cheese.</title>
        <authorList>
            <consortium name="US DOE Joint Genome Institute (JGI-PGF)"/>
            <person name="Walter F."/>
            <person name="Albersmeier A."/>
            <person name="Kalinowski J."/>
            <person name="Ruckert C."/>
        </authorList>
    </citation>
    <scope>NUCLEOTIDE SEQUENCE</scope>
    <source>
        <strain evidence="1">KCTC 12343</strain>
    </source>
</reference>
<dbReference type="Proteomes" id="UP000628442">
    <property type="component" value="Unassembled WGS sequence"/>
</dbReference>
<reference evidence="1" key="3">
    <citation type="submission" date="2022-12" db="EMBL/GenBank/DDBJ databases">
        <authorList>
            <person name="Sun Q."/>
            <person name="Kim S."/>
        </authorList>
    </citation>
    <scope>NUCLEOTIDE SEQUENCE</scope>
    <source>
        <strain evidence="1">KCTC 12343</strain>
    </source>
</reference>
<organism evidence="1 4">
    <name type="scientific">Pseudoduganella albidiflava</name>
    <dbReference type="NCBI Taxonomy" id="321983"/>
    <lineage>
        <taxon>Bacteria</taxon>
        <taxon>Pseudomonadati</taxon>
        <taxon>Pseudomonadota</taxon>
        <taxon>Betaproteobacteria</taxon>
        <taxon>Burkholderiales</taxon>
        <taxon>Oxalobacteraceae</taxon>
        <taxon>Telluria group</taxon>
        <taxon>Pseudoduganella</taxon>
    </lineage>
</organism>
<gene>
    <name evidence="2" type="ORF">EYF70_30045</name>
    <name evidence="1" type="ORF">GCM10007387_08370</name>
</gene>
<dbReference type="OrthoDB" id="8850471at2"/>
<proteinExistence type="predicted"/>
<protein>
    <submittedName>
        <fullName evidence="2">DUF1444 domain-containing protein</fullName>
    </submittedName>
</protein>
<sequence>MFGIFKKSSPNTPELLASQLQPRIKHHAFVHALQEAGVTEDQAPLMQSFCGELLVTYAFDQPDQFVMATPDLLEQVGVTQDDLPDVAMSNLVKAMRWPPRFTAKAGVHQLDLGGNHEAVLLIVSSAFDQIESHLKGPAIATAPHRDCLLICDGSDSDAVAELRRQTGEEFDRRQDNHRLSKQLMIRRDGFWRLFEEG</sequence>
<evidence type="ECO:0000313" key="3">
    <source>
        <dbReference type="Proteomes" id="UP000292307"/>
    </source>
</evidence>
<evidence type="ECO:0000313" key="1">
    <source>
        <dbReference type="EMBL" id="GGY28538.1"/>
    </source>
</evidence>